<evidence type="ECO:0000313" key="3">
    <source>
        <dbReference type="Proteomes" id="UP001301769"/>
    </source>
</evidence>
<dbReference type="EMBL" id="MU858213">
    <property type="protein sequence ID" value="KAK4209189.1"/>
    <property type="molecule type" value="Genomic_DNA"/>
</dbReference>
<gene>
    <name evidence="2" type="ORF">QBC37DRAFT_295039</name>
</gene>
<protein>
    <submittedName>
        <fullName evidence="2">Uncharacterized protein</fullName>
    </submittedName>
</protein>
<evidence type="ECO:0000256" key="1">
    <source>
        <dbReference type="SAM" id="Phobius"/>
    </source>
</evidence>
<keyword evidence="1" id="KW-0812">Transmembrane</keyword>
<feature type="transmembrane region" description="Helical" evidence="1">
    <location>
        <begin position="325"/>
        <end position="351"/>
    </location>
</feature>
<proteinExistence type="predicted"/>
<keyword evidence="3" id="KW-1185">Reference proteome</keyword>
<dbReference type="Proteomes" id="UP001301769">
    <property type="component" value="Unassembled WGS sequence"/>
</dbReference>
<name>A0AAN6XYS9_9PEZI</name>
<feature type="transmembrane region" description="Helical" evidence="1">
    <location>
        <begin position="217"/>
        <end position="238"/>
    </location>
</feature>
<keyword evidence="1" id="KW-1133">Transmembrane helix</keyword>
<evidence type="ECO:0000313" key="2">
    <source>
        <dbReference type="EMBL" id="KAK4209189.1"/>
    </source>
</evidence>
<reference evidence="2" key="1">
    <citation type="journal article" date="2023" name="Mol. Phylogenet. Evol.">
        <title>Genome-scale phylogeny and comparative genomics of the fungal order Sordariales.</title>
        <authorList>
            <person name="Hensen N."/>
            <person name="Bonometti L."/>
            <person name="Westerberg I."/>
            <person name="Brannstrom I.O."/>
            <person name="Guillou S."/>
            <person name="Cros-Aarteil S."/>
            <person name="Calhoun S."/>
            <person name="Haridas S."/>
            <person name="Kuo A."/>
            <person name="Mondo S."/>
            <person name="Pangilinan J."/>
            <person name="Riley R."/>
            <person name="LaButti K."/>
            <person name="Andreopoulos B."/>
            <person name="Lipzen A."/>
            <person name="Chen C."/>
            <person name="Yan M."/>
            <person name="Daum C."/>
            <person name="Ng V."/>
            <person name="Clum A."/>
            <person name="Steindorff A."/>
            <person name="Ohm R.A."/>
            <person name="Martin F."/>
            <person name="Silar P."/>
            <person name="Natvig D.O."/>
            <person name="Lalanne C."/>
            <person name="Gautier V."/>
            <person name="Ament-Velasquez S.L."/>
            <person name="Kruys A."/>
            <person name="Hutchinson M.I."/>
            <person name="Powell A.J."/>
            <person name="Barry K."/>
            <person name="Miller A.N."/>
            <person name="Grigoriev I.V."/>
            <person name="Debuchy R."/>
            <person name="Gladieux P."/>
            <person name="Hiltunen Thoren M."/>
            <person name="Johannesson H."/>
        </authorList>
    </citation>
    <scope>NUCLEOTIDE SEQUENCE</scope>
    <source>
        <strain evidence="2">PSN293</strain>
    </source>
</reference>
<comment type="caution">
    <text evidence="2">The sequence shown here is derived from an EMBL/GenBank/DDBJ whole genome shotgun (WGS) entry which is preliminary data.</text>
</comment>
<reference evidence="2" key="2">
    <citation type="submission" date="2023-05" db="EMBL/GenBank/DDBJ databases">
        <authorList>
            <consortium name="Lawrence Berkeley National Laboratory"/>
            <person name="Steindorff A."/>
            <person name="Hensen N."/>
            <person name="Bonometti L."/>
            <person name="Westerberg I."/>
            <person name="Brannstrom I.O."/>
            <person name="Guillou S."/>
            <person name="Cros-Aarteil S."/>
            <person name="Calhoun S."/>
            <person name="Haridas S."/>
            <person name="Kuo A."/>
            <person name="Mondo S."/>
            <person name="Pangilinan J."/>
            <person name="Riley R."/>
            <person name="Labutti K."/>
            <person name="Andreopoulos B."/>
            <person name="Lipzen A."/>
            <person name="Chen C."/>
            <person name="Yanf M."/>
            <person name="Daum C."/>
            <person name="Ng V."/>
            <person name="Clum A."/>
            <person name="Ohm R."/>
            <person name="Martin F."/>
            <person name="Silar P."/>
            <person name="Natvig D."/>
            <person name="Lalanne C."/>
            <person name="Gautier V."/>
            <person name="Ament-Velasquez S.L."/>
            <person name="Kruys A."/>
            <person name="Hutchinson M.I."/>
            <person name="Powell A.J."/>
            <person name="Barry K."/>
            <person name="Miller A.N."/>
            <person name="Grigoriev I.V."/>
            <person name="Debuchy R."/>
            <person name="Gladieux P."/>
            <person name="Thoren M.H."/>
            <person name="Johannesson H."/>
        </authorList>
    </citation>
    <scope>NUCLEOTIDE SEQUENCE</scope>
    <source>
        <strain evidence="2">PSN293</strain>
    </source>
</reference>
<keyword evidence="1" id="KW-0472">Membrane</keyword>
<accession>A0AAN6XYS9</accession>
<sequence length="383" mass="43022">MAPVHNVNQDLDDQTRERIIQVFGAGGLVPANKLKPYFDHYKNEMKSSLIIIPPPIPPHDPAIEIFNLLKTSAYQPKHTMMSSNDGLTSAALDLGVRIMLGTSCKTPGTYAGDVFMPEWRNGESLIEFVDRVYPRYPIPADEAVRNTVISSARLSADSLKNDSRLTIEWTNRLSDHLILLTEWKKVYIFRYPCYIKMCLEALSKDKPELDQDTASSLAMGALPAALLIETLATYGLLFSNEASRTTLREAIKQDSAFGSAYSTFSLPHNEPRDARSPDTIELLYKKFPHWGGRLEDLWKEIDNPTPATRIEKFSEKRKSPRWTTWWGLLGLLFAILFGIAATVLGAVQVWIPWCSWMDNPSISGRSAKPLNNEGPSPGKRLAR</sequence>
<dbReference type="AlphaFoldDB" id="A0AAN6XYS9"/>
<organism evidence="2 3">
    <name type="scientific">Rhypophila decipiens</name>
    <dbReference type="NCBI Taxonomy" id="261697"/>
    <lineage>
        <taxon>Eukaryota</taxon>
        <taxon>Fungi</taxon>
        <taxon>Dikarya</taxon>
        <taxon>Ascomycota</taxon>
        <taxon>Pezizomycotina</taxon>
        <taxon>Sordariomycetes</taxon>
        <taxon>Sordariomycetidae</taxon>
        <taxon>Sordariales</taxon>
        <taxon>Naviculisporaceae</taxon>
        <taxon>Rhypophila</taxon>
    </lineage>
</organism>